<feature type="compositionally biased region" description="Basic and acidic residues" evidence="1">
    <location>
        <begin position="111"/>
        <end position="137"/>
    </location>
</feature>
<comment type="caution">
    <text evidence="2">The sequence shown here is derived from an EMBL/GenBank/DDBJ whole genome shotgun (WGS) entry which is preliminary data.</text>
</comment>
<organism evidence="2 3">
    <name type="scientific">Actinoplanes octamycinicus</name>
    <dbReference type="NCBI Taxonomy" id="135948"/>
    <lineage>
        <taxon>Bacteria</taxon>
        <taxon>Bacillati</taxon>
        <taxon>Actinomycetota</taxon>
        <taxon>Actinomycetes</taxon>
        <taxon>Micromonosporales</taxon>
        <taxon>Micromonosporaceae</taxon>
        <taxon>Actinoplanes</taxon>
    </lineage>
</organism>
<dbReference type="RefSeq" id="WP_185043639.1">
    <property type="nucleotide sequence ID" value="NZ_BAABFG010000005.1"/>
</dbReference>
<evidence type="ECO:0000313" key="3">
    <source>
        <dbReference type="Proteomes" id="UP000546162"/>
    </source>
</evidence>
<evidence type="ECO:0000256" key="1">
    <source>
        <dbReference type="SAM" id="MobiDB-lite"/>
    </source>
</evidence>
<feature type="region of interest" description="Disordered" evidence="1">
    <location>
        <begin position="99"/>
        <end position="137"/>
    </location>
</feature>
<dbReference type="EMBL" id="JACHNB010000001">
    <property type="protein sequence ID" value="MBB4743353.1"/>
    <property type="molecule type" value="Genomic_DNA"/>
</dbReference>
<accession>A0A7W7H3J4</accession>
<gene>
    <name evidence="2" type="ORF">BJY16_006812</name>
</gene>
<sequence length="407" mass="44757">MTDEEIVERIRKARRREPRQERIGEHTVLVDTVRLPGGVLTTVHRVRDGQVTVLQAGAGSFREDVARALLDVPAVPAATVQPVPIDVPGLRLDRALVLGPVGEQDEGGQDEGGRDKDREKDGQDKGGQERGRNDEWEARAVTVVAVHHSEILPGESPEAFATASSSRGTGLAHHLDDWNRQPVPRADARLLDDWPGGVMRRSERFHPWHAERMLTRVAPDGPSGVRVEVRSMAGHVVVLRREWDRGVGTLTFPDGTATPVDLPRHELWARLGPIFLGDGGDDRTGLVTVAPGTPEVDVLEMRYQTEDHGWASLPRMDTLDSCVARLDHQILRTPGNWAVFTSRSDAVIQVECTEDGGLWLETPDPATQRSLGRLVTVQEASSLLELLAREDRSAVPELPGVETVAWD</sequence>
<proteinExistence type="predicted"/>
<dbReference type="AlphaFoldDB" id="A0A7W7H3J4"/>
<keyword evidence="3" id="KW-1185">Reference proteome</keyword>
<protein>
    <submittedName>
        <fullName evidence="2">Uncharacterized protein</fullName>
    </submittedName>
</protein>
<evidence type="ECO:0000313" key="2">
    <source>
        <dbReference type="EMBL" id="MBB4743353.1"/>
    </source>
</evidence>
<reference evidence="2 3" key="1">
    <citation type="submission" date="2020-08" db="EMBL/GenBank/DDBJ databases">
        <title>Sequencing the genomes of 1000 actinobacteria strains.</title>
        <authorList>
            <person name="Klenk H.-P."/>
        </authorList>
    </citation>
    <scope>NUCLEOTIDE SEQUENCE [LARGE SCALE GENOMIC DNA]</scope>
    <source>
        <strain evidence="2 3">DSM 45809</strain>
    </source>
</reference>
<name>A0A7W7H3J4_9ACTN</name>
<dbReference type="Proteomes" id="UP000546162">
    <property type="component" value="Unassembled WGS sequence"/>
</dbReference>